<dbReference type="AlphaFoldDB" id="A0A6C0C7M3"/>
<evidence type="ECO:0000313" key="1">
    <source>
        <dbReference type="EMBL" id="QHT00431.1"/>
    </source>
</evidence>
<protein>
    <submittedName>
        <fullName evidence="1">Uncharacterized protein</fullName>
    </submittedName>
</protein>
<dbReference type="EMBL" id="MN739355">
    <property type="protein sequence ID" value="QHT00431.1"/>
    <property type="molecule type" value="Genomic_DNA"/>
</dbReference>
<accession>A0A6C0C7M3</accession>
<organism evidence="1">
    <name type="scientific">viral metagenome</name>
    <dbReference type="NCBI Taxonomy" id="1070528"/>
    <lineage>
        <taxon>unclassified sequences</taxon>
        <taxon>metagenomes</taxon>
        <taxon>organismal metagenomes</taxon>
    </lineage>
</organism>
<sequence length="214" mass="25678">MSIHIFDKSQLIEHTNVKIISQKYDIAFAYHIKKLFQKKFHKKYICNEAPCEIIKTHAFEIRDDSSIKNKSITIFNGKFKQPALEKIYAQFIDPELYSFDKIENIFSSNKIIALNNGKLSYYERENFGTYPFRYWRDPFSYHNVAKIIDEINDNNSAYHSPNKEWLYPSLIRRFDLIKLSYFVLMIMTDDKFDLPVELRCRILYVMLSLYNVFE</sequence>
<name>A0A6C0C7M3_9ZZZZ</name>
<reference evidence="1" key="1">
    <citation type="journal article" date="2020" name="Nature">
        <title>Giant virus diversity and host interactions through global metagenomics.</title>
        <authorList>
            <person name="Schulz F."/>
            <person name="Roux S."/>
            <person name="Paez-Espino D."/>
            <person name="Jungbluth S."/>
            <person name="Walsh D.A."/>
            <person name="Denef V.J."/>
            <person name="McMahon K.D."/>
            <person name="Konstantinidis K.T."/>
            <person name="Eloe-Fadrosh E.A."/>
            <person name="Kyrpides N.C."/>
            <person name="Woyke T."/>
        </authorList>
    </citation>
    <scope>NUCLEOTIDE SEQUENCE</scope>
    <source>
        <strain evidence="1">GVMAG-M-3300020192-26</strain>
    </source>
</reference>
<proteinExistence type="predicted"/>